<dbReference type="InterPro" id="IPR044668">
    <property type="entry name" value="PuuD-like"/>
</dbReference>
<dbReference type="InterPro" id="IPR029062">
    <property type="entry name" value="Class_I_gatase-like"/>
</dbReference>
<comment type="caution">
    <text evidence="1">The sequence shown here is derived from an EMBL/GenBank/DDBJ whole genome shotgun (WGS) entry which is preliminary data.</text>
</comment>
<dbReference type="PATRIC" id="fig|947033.5.peg.3750"/>
<gene>
    <name evidence="1" type="ORF">Lste_3526</name>
</gene>
<dbReference type="Gene3D" id="3.40.50.880">
    <property type="match status" value="1"/>
</dbReference>
<dbReference type="Proteomes" id="UP000054926">
    <property type="component" value="Unassembled WGS sequence"/>
</dbReference>
<dbReference type="SUPFAM" id="SSF52317">
    <property type="entry name" value="Class I glutamine amidotransferase-like"/>
    <property type="match status" value="1"/>
</dbReference>
<name>A0A0W0ZE62_9GAMM</name>
<dbReference type="SUPFAM" id="SSF141571">
    <property type="entry name" value="Pentapeptide repeat-like"/>
    <property type="match status" value="1"/>
</dbReference>
<dbReference type="Gene3D" id="2.160.20.80">
    <property type="entry name" value="E3 ubiquitin-protein ligase SopA"/>
    <property type="match status" value="1"/>
</dbReference>
<dbReference type="GO" id="GO:0016757">
    <property type="term" value="F:glycosyltransferase activity"/>
    <property type="evidence" value="ECO:0007669"/>
    <property type="project" value="UniProtKB-KW"/>
</dbReference>
<dbReference type="EC" id="2.4.2.-" evidence="1"/>
<keyword evidence="2" id="KW-1185">Reference proteome</keyword>
<dbReference type="STRING" id="947033.Lste_3526"/>
<dbReference type="InterPro" id="IPR011697">
    <property type="entry name" value="Peptidase_C26"/>
</dbReference>
<organism evidence="1 2">
    <name type="scientific">Legionella steelei</name>
    <dbReference type="NCBI Taxonomy" id="947033"/>
    <lineage>
        <taxon>Bacteria</taxon>
        <taxon>Pseudomonadati</taxon>
        <taxon>Pseudomonadota</taxon>
        <taxon>Gammaproteobacteria</taxon>
        <taxon>Legionellales</taxon>
        <taxon>Legionellaceae</taxon>
        <taxon>Legionella</taxon>
    </lineage>
</organism>
<dbReference type="OrthoDB" id="9813383at2"/>
<keyword evidence="1" id="KW-0328">Glycosyltransferase</keyword>
<protein>
    <submittedName>
        <fullName evidence="1">Putative glutamine amidotransferase</fullName>
        <ecNumber evidence="1">2.4.2.-</ecNumber>
    </submittedName>
</protein>
<reference evidence="1 2" key="1">
    <citation type="submission" date="2015-11" db="EMBL/GenBank/DDBJ databases">
        <title>Genomic analysis of 38 Legionella species identifies large and diverse effector repertoires.</title>
        <authorList>
            <person name="Burstein D."/>
            <person name="Amaro F."/>
            <person name="Zusman T."/>
            <person name="Lifshitz Z."/>
            <person name="Cohen O."/>
            <person name="Gilbert J.A."/>
            <person name="Pupko T."/>
            <person name="Shuman H.A."/>
            <person name="Segal G."/>
        </authorList>
    </citation>
    <scope>NUCLEOTIDE SEQUENCE [LARGE SCALE GENOMIC DNA]</scope>
    <source>
        <strain evidence="1 2">IMVS3376</strain>
    </source>
</reference>
<evidence type="ECO:0000313" key="2">
    <source>
        <dbReference type="Proteomes" id="UP000054926"/>
    </source>
</evidence>
<evidence type="ECO:0000313" key="1">
    <source>
        <dbReference type="EMBL" id="KTD67320.1"/>
    </source>
</evidence>
<dbReference type="RefSeq" id="WP_058512318.1">
    <property type="nucleotide sequence ID" value="NZ_LNYY01000021.1"/>
</dbReference>
<keyword evidence="1" id="KW-0315">Glutamine amidotransferase</keyword>
<keyword evidence="1" id="KW-0808">Transferase</keyword>
<dbReference type="PANTHER" id="PTHR43235">
    <property type="entry name" value="GLUTAMINE AMIDOTRANSFERASE PB2B2.05-RELATED"/>
    <property type="match status" value="1"/>
</dbReference>
<dbReference type="Pfam" id="PF07722">
    <property type="entry name" value="Peptidase_C26"/>
    <property type="match status" value="1"/>
</dbReference>
<dbReference type="AlphaFoldDB" id="A0A0W0ZE62"/>
<dbReference type="GO" id="GO:0016811">
    <property type="term" value="F:hydrolase activity, acting on carbon-nitrogen (but not peptide) bonds, in linear amides"/>
    <property type="evidence" value="ECO:0007669"/>
    <property type="project" value="InterPro"/>
</dbReference>
<dbReference type="PANTHER" id="PTHR43235:SF1">
    <property type="entry name" value="GLUTAMINE AMIDOTRANSFERASE PB2B2.05-RELATED"/>
    <property type="match status" value="1"/>
</dbReference>
<dbReference type="EMBL" id="LNYY01000021">
    <property type="protein sequence ID" value="KTD67320.1"/>
    <property type="molecule type" value="Genomic_DNA"/>
</dbReference>
<accession>A0A0W0ZE62</accession>
<sequence length="626" mass="69472">MGLPITQSEFEKILDDILLYKKGLPPGAKLPLAAYLKEKGYASILQNLNFAVPGKTVNTMQMQRADGSLVSATKLPRRTDLLNNIDFTGCEIKNCQFDTCDLSGSIWREQEIRDSSFNNTVINYASFHGVRFISNQFTQTSFDYSTLNDLLFLGNHFLRTRFNYLKQLCKLTFTDCIMQQASILGGARAVDVIINNSPGASLSHVSELLTDKEIAMHQVKKTNTKPAVLVSWNNVTPLLTATLAEKMLLAQGIYPVRMDVMPEVDAALLDKEINTLNALTQHRLQQLKDDVLAKAKKLATKSSKELSYEAQSKSDIAEQCSVKASADDISTIFTAEWKKQGISFPLLMIQIMREENTKKPSAFPQMSTLYSHAKAIFNQVDGVLLTGGQDMDPRIYGEKCHPKTGLPTYTEHPELSDPRRDILEFSLVYMQQRESAPKPLCGICRGSQVIAASYGATIYQELDSPERRQYLVEPIQLKSIKTTAPLYSTGRTLASVADKEALNVIFMHHQGYDLGQAFGVEATASTQTSGGKIIDIVGENLQQNITLTQAHIEYYMDQEEGGTGGFAPHVSASTAGSILQQFQMRVLAYCQNQRLLSHVIPNMFFTKSASVLKERSEHSASISLST</sequence>
<proteinExistence type="predicted"/>
<dbReference type="GO" id="GO:0005829">
    <property type="term" value="C:cytosol"/>
    <property type="evidence" value="ECO:0007669"/>
    <property type="project" value="TreeGrafter"/>
</dbReference>